<dbReference type="AlphaFoldDB" id="A0A448L2M2"/>
<protein>
    <recommendedName>
        <fullName evidence="2">HTH merR-type domain-containing protein</fullName>
    </recommendedName>
</protein>
<accession>A0A448L2M2</accession>
<dbReference type="RefSeq" id="WP_004371857.1">
    <property type="nucleotide sequence ID" value="NZ_CAJPPY010000013.1"/>
</dbReference>
<organism evidence="3 4">
    <name type="scientific">Segatella oris</name>
    <dbReference type="NCBI Taxonomy" id="28135"/>
    <lineage>
        <taxon>Bacteria</taxon>
        <taxon>Pseudomonadati</taxon>
        <taxon>Bacteroidota</taxon>
        <taxon>Bacteroidia</taxon>
        <taxon>Bacteroidales</taxon>
        <taxon>Prevotellaceae</taxon>
        <taxon>Segatella</taxon>
    </lineage>
</organism>
<evidence type="ECO:0000256" key="1">
    <source>
        <dbReference type="ARBA" id="ARBA00023125"/>
    </source>
</evidence>
<dbReference type="Gene3D" id="1.10.1660.10">
    <property type="match status" value="1"/>
</dbReference>
<reference evidence="3 4" key="1">
    <citation type="submission" date="2018-12" db="EMBL/GenBank/DDBJ databases">
        <authorList>
            <consortium name="Pathogen Informatics"/>
        </authorList>
    </citation>
    <scope>NUCLEOTIDE SEQUENCE [LARGE SCALE GENOMIC DNA]</scope>
    <source>
        <strain evidence="3 4">NCTC13071</strain>
    </source>
</reference>
<keyword evidence="1" id="KW-0238">DNA-binding</keyword>
<dbReference type="SUPFAM" id="SSF46955">
    <property type="entry name" value="Putative DNA-binding domain"/>
    <property type="match status" value="1"/>
</dbReference>
<dbReference type="CDD" id="cd04765">
    <property type="entry name" value="HTH_MlrA-like_sg2"/>
    <property type="match status" value="1"/>
</dbReference>
<dbReference type="PROSITE" id="PS50937">
    <property type="entry name" value="HTH_MERR_2"/>
    <property type="match status" value="1"/>
</dbReference>
<dbReference type="InterPro" id="IPR000551">
    <property type="entry name" value="MerR-type_HTH_dom"/>
</dbReference>
<gene>
    <name evidence="3" type="ORF">NCTC13071_00165</name>
</gene>
<dbReference type="KEGG" id="poc:NCTC13071_00165"/>
<dbReference type="PANTHER" id="PTHR30204">
    <property type="entry name" value="REDOX-CYCLING DRUG-SENSING TRANSCRIPTIONAL ACTIVATOR SOXR"/>
    <property type="match status" value="1"/>
</dbReference>
<dbReference type="InterPro" id="IPR047057">
    <property type="entry name" value="MerR_fam"/>
</dbReference>
<dbReference type="Proteomes" id="UP000274578">
    <property type="component" value="Chromosome 1"/>
</dbReference>
<dbReference type="GO" id="GO:0003677">
    <property type="term" value="F:DNA binding"/>
    <property type="evidence" value="ECO:0007669"/>
    <property type="project" value="UniProtKB-KW"/>
</dbReference>
<evidence type="ECO:0000313" key="3">
    <source>
        <dbReference type="EMBL" id="VEH14198.1"/>
    </source>
</evidence>
<dbReference type="PANTHER" id="PTHR30204:SF15">
    <property type="entry name" value="BLL5018 PROTEIN"/>
    <property type="match status" value="1"/>
</dbReference>
<feature type="domain" description="HTH merR-type" evidence="2">
    <location>
        <begin position="12"/>
        <end position="83"/>
    </location>
</feature>
<name>A0A448L2M2_9BACT</name>
<dbReference type="GO" id="GO:0003700">
    <property type="term" value="F:DNA-binding transcription factor activity"/>
    <property type="evidence" value="ECO:0007669"/>
    <property type="project" value="InterPro"/>
</dbReference>
<dbReference type="Pfam" id="PF13411">
    <property type="entry name" value="MerR_1"/>
    <property type="match status" value="1"/>
</dbReference>
<evidence type="ECO:0000259" key="2">
    <source>
        <dbReference type="PROSITE" id="PS50937"/>
    </source>
</evidence>
<dbReference type="GeneID" id="85011091"/>
<proteinExistence type="predicted"/>
<evidence type="ECO:0000313" key="4">
    <source>
        <dbReference type="Proteomes" id="UP000274578"/>
    </source>
</evidence>
<dbReference type="SMART" id="SM00422">
    <property type="entry name" value="HTH_MERR"/>
    <property type="match status" value="1"/>
</dbReference>
<dbReference type="InterPro" id="IPR009061">
    <property type="entry name" value="DNA-bd_dom_put_sf"/>
</dbReference>
<dbReference type="EMBL" id="LR134384">
    <property type="protein sequence ID" value="VEH14198.1"/>
    <property type="molecule type" value="Genomic_DNA"/>
</dbReference>
<sequence>MSLNTNKNLKLYYSIKEVAAQFGINESTLRFWEGEFPQLRPKTQNSTKIRQYTDKDIEQIKVIYNLVKVRGFKIAAARKVLNANREGVDKTADVMTTLTSVRDELKLLKKQLDGLV</sequence>